<reference evidence="1 2" key="1">
    <citation type="submission" date="2019-03" db="EMBL/GenBank/DDBJ databases">
        <title>First draft genome of Liparis tanakae, snailfish: a comprehensive survey of snailfish specific genes.</title>
        <authorList>
            <person name="Kim W."/>
            <person name="Song I."/>
            <person name="Jeong J.-H."/>
            <person name="Kim D."/>
            <person name="Kim S."/>
            <person name="Ryu S."/>
            <person name="Song J.Y."/>
            <person name="Lee S.K."/>
        </authorList>
    </citation>
    <scope>NUCLEOTIDE SEQUENCE [LARGE SCALE GENOMIC DNA]</scope>
    <source>
        <tissue evidence="1">Muscle</tissue>
    </source>
</reference>
<organism evidence="1 2">
    <name type="scientific">Liparis tanakae</name>
    <name type="common">Tanaka's snailfish</name>
    <dbReference type="NCBI Taxonomy" id="230148"/>
    <lineage>
        <taxon>Eukaryota</taxon>
        <taxon>Metazoa</taxon>
        <taxon>Chordata</taxon>
        <taxon>Craniata</taxon>
        <taxon>Vertebrata</taxon>
        <taxon>Euteleostomi</taxon>
        <taxon>Actinopterygii</taxon>
        <taxon>Neopterygii</taxon>
        <taxon>Teleostei</taxon>
        <taxon>Neoteleostei</taxon>
        <taxon>Acanthomorphata</taxon>
        <taxon>Eupercaria</taxon>
        <taxon>Perciformes</taxon>
        <taxon>Cottioidei</taxon>
        <taxon>Cottales</taxon>
        <taxon>Liparidae</taxon>
        <taxon>Liparis</taxon>
    </lineage>
</organism>
<accession>A0A4Z2JEB8</accession>
<proteinExistence type="predicted"/>
<name>A0A4Z2JEB8_9TELE</name>
<keyword evidence="2" id="KW-1185">Reference proteome</keyword>
<sequence length="280" mass="30638">MRLKDTSNIREAAEHLGDSRAPLRVLRDVDVDSTAGPVHHDVTAGGVRTAVLKDLDPNPTDTESRDRQVTLAQKNGANFPPQRVPWHSSHSWSSSTHQSLRILEATQEERELTANVRYAMMYCATVKLDKASADSSDVALLIREGDPPGSLGVLQLGVCVDAGVANATVQAVHDHGQLHCGGGETHTEPQREHPDRTGEVIVDLPHGDSSLCPLSRYHVHYEHKIIKRLRSIHHKVAVVQVPRADLDLSPPKPTGFQHASFTEASIKACTELSSWNSRKA</sequence>
<gene>
    <name evidence="1" type="ORF">EYF80_000947</name>
</gene>
<dbReference type="AlphaFoldDB" id="A0A4Z2JEB8"/>
<evidence type="ECO:0000313" key="2">
    <source>
        <dbReference type="Proteomes" id="UP000314294"/>
    </source>
</evidence>
<comment type="caution">
    <text evidence="1">The sequence shown here is derived from an EMBL/GenBank/DDBJ whole genome shotgun (WGS) entry which is preliminary data.</text>
</comment>
<evidence type="ECO:0000313" key="1">
    <source>
        <dbReference type="EMBL" id="TNN88615.1"/>
    </source>
</evidence>
<dbReference type="EMBL" id="SRLO01000004">
    <property type="protein sequence ID" value="TNN88615.1"/>
    <property type="molecule type" value="Genomic_DNA"/>
</dbReference>
<protein>
    <submittedName>
        <fullName evidence="1">Uncharacterized protein</fullName>
    </submittedName>
</protein>
<dbReference type="Proteomes" id="UP000314294">
    <property type="component" value="Unassembled WGS sequence"/>
</dbReference>